<evidence type="ECO:0000259" key="14">
    <source>
        <dbReference type="Pfam" id="PF03727"/>
    </source>
</evidence>
<dbReference type="GO" id="GO:0006006">
    <property type="term" value="P:glucose metabolic process"/>
    <property type="evidence" value="ECO:0007669"/>
    <property type="project" value="TreeGrafter"/>
</dbReference>
<evidence type="ECO:0000313" key="15">
    <source>
        <dbReference type="EMBL" id="KAK6169749.1"/>
    </source>
</evidence>
<dbReference type="Pfam" id="PF03727">
    <property type="entry name" value="Hexokinase_2"/>
    <property type="match status" value="1"/>
</dbReference>
<comment type="pathway">
    <text evidence="2">Carbohydrate metabolism; hexose metabolism.</text>
</comment>
<dbReference type="GO" id="GO:0005739">
    <property type="term" value="C:mitochondrion"/>
    <property type="evidence" value="ECO:0007669"/>
    <property type="project" value="TreeGrafter"/>
</dbReference>
<evidence type="ECO:0000313" key="16">
    <source>
        <dbReference type="Proteomes" id="UP001347796"/>
    </source>
</evidence>
<comment type="catalytic activity">
    <reaction evidence="11">
        <text>D-glucose + ATP = D-glucose 6-phosphate + ADP + H(+)</text>
        <dbReference type="Rhea" id="RHEA:17825"/>
        <dbReference type="ChEBI" id="CHEBI:4167"/>
        <dbReference type="ChEBI" id="CHEBI:15378"/>
        <dbReference type="ChEBI" id="CHEBI:30616"/>
        <dbReference type="ChEBI" id="CHEBI:61548"/>
        <dbReference type="ChEBI" id="CHEBI:456216"/>
        <dbReference type="EC" id="2.7.1.1"/>
    </reaction>
    <physiologicalReaction direction="left-to-right" evidence="11">
        <dbReference type="Rhea" id="RHEA:17826"/>
    </physiologicalReaction>
</comment>
<reference evidence="15 16" key="1">
    <citation type="submission" date="2024-01" db="EMBL/GenBank/DDBJ databases">
        <title>The genome of the rayed Mediterranean limpet Patella caerulea (Linnaeus, 1758).</title>
        <authorList>
            <person name="Anh-Thu Weber A."/>
            <person name="Halstead-Nussloch G."/>
        </authorList>
    </citation>
    <scope>NUCLEOTIDE SEQUENCE [LARGE SCALE GENOMIC DNA]</scope>
    <source>
        <strain evidence="15">AATW-2023a</strain>
        <tissue evidence="15">Whole specimen</tissue>
    </source>
</reference>
<organism evidence="15 16">
    <name type="scientific">Patella caerulea</name>
    <name type="common">Rayed Mediterranean limpet</name>
    <dbReference type="NCBI Taxonomy" id="87958"/>
    <lineage>
        <taxon>Eukaryota</taxon>
        <taxon>Metazoa</taxon>
        <taxon>Spiralia</taxon>
        <taxon>Lophotrochozoa</taxon>
        <taxon>Mollusca</taxon>
        <taxon>Gastropoda</taxon>
        <taxon>Patellogastropoda</taxon>
        <taxon>Patelloidea</taxon>
        <taxon>Patellidae</taxon>
        <taxon>Patella</taxon>
    </lineage>
</organism>
<dbReference type="FunFam" id="3.40.367.20:FF:000005">
    <property type="entry name" value="Phosphotransferase"/>
    <property type="match status" value="1"/>
</dbReference>
<dbReference type="GO" id="GO:0006096">
    <property type="term" value="P:glycolytic process"/>
    <property type="evidence" value="ECO:0007669"/>
    <property type="project" value="UniProtKB-KW"/>
</dbReference>
<evidence type="ECO:0000256" key="1">
    <source>
        <dbReference type="ARBA" id="ARBA00004888"/>
    </source>
</evidence>
<accession>A0AAN8J4X8</accession>
<dbReference type="GO" id="GO:0008865">
    <property type="term" value="F:fructokinase activity"/>
    <property type="evidence" value="ECO:0007669"/>
    <property type="project" value="TreeGrafter"/>
</dbReference>
<dbReference type="InterPro" id="IPR022673">
    <property type="entry name" value="Hexokinase_C"/>
</dbReference>
<evidence type="ECO:0000256" key="2">
    <source>
        <dbReference type="ARBA" id="ARBA00005028"/>
    </source>
</evidence>
<dbReference type="Gene3D" id="3.40.367.20">
    <property type="match status" value="1"/>
</dbReference>
<evidence type="ECO:0000256" key="11">
    <source>
        <dbReference type="ARBA" id="ARBA00048160"/>
    </source>
</evidence>
<dbReference type="InterPro" id="IPR019807">
    <property type="entry name" value="Hexokinase_BS"/>
</dbReference>
<evidence type="ECO:0000256" key="7">
    <source>
        <dbReference type="ARBA" id="ARBA00022840"/>
    </source>
</evidence>
<protein>
    <recommendedName>
        <fullName evidence="12">Phosphotransferase</fullName>
        <ecNumber evidence="12">2.7.1.-</ecNumber>
    </recommendedName>
</protein>
<evidence type="ECO:0000256" key="3">
    <source>
        <dbReference type="ARBA" id="ARBA00009225"/>
    </source>
</evidence>
<comment type="catalytic activity">
    <reaction evidence="9">
        <text>a D-hexose + ATP = a D-hexose 6-phosphate + ADP + H(+)</text>
        <dbReference type="Rhea" id="RHEA:22740"/>
        <dbReference type="ChEBI" id="CHEBI:4194"/>
        <dbReference type="ChEBI" id="CHEBI:15378"/>
        <dbReference type="ChEBI" id="CHEBI:30616"/>
        <dbReference type="ChEBI" id="CHEBI:229467"/>
        <dbReference type="ChEBI" id="CHEBI:456216"/>
        <dbReference type="EC" id="2.7.1.1"/>
    </reaction>
    <physiologicalReaction direction="left-to-right" evidence="9">
        <dbReference type="Rhea" id="RHEA:22741"/>
    </physiologicalReaction>
</comment>
<dbReference type="Pfam" id="PF00349">
    <property type="entry name" value="Hexokinase_1"/>
    <property type="match status" value="1"/>
</dbReference>
<comment type="pathway">
    <text evidence="1">Carbohydrate degradation; glycolysis; D-glyceraldehyde 3-phosphate and glycerone phosphate from D-glucose: step 1/4.</text>
</comment>
<evidence type="ECO:0000256" key="9">
    <source>
        <dbReference type="ARBA" id="ARBA00044613"/>
    </source>
</evidence>
<evidence type="ECO:0000256" key="5">
    <source>
        <dbReference type="ARBA" id="ARBA00022741"/>
    </source>
</evidence>
<dbReference type="EC" id="2.7.1.-" evidence="12"/>
<dbReference type="GO" id="GO:0005536">
    <property type="term" value="F:D-glucose binding"/>
    <property type="evidence" value="ECO:0007669"/>
    <property type="project" value="InterPro"/>
</dbReference>
<keyword evidence="6 12" id="KW-0418">Kinase</keyword>
<dbReference type="Proteomes" id="UP001347796">
    <property type="component" value="Unassembled WGS sequence"/>
</dbReference>
<dbReference type="FunFam" id="3.30.420.40:FF:000805">
    <property type="entry name" value="Hexokinase-2"/>
    <property type="match status" value="1"/>
</dbReference>
<keyword evidence="8 12" id="KW-0324">Glycolysis</keyword>
<proteinExistence type="inferred from homology"/>
<comment type="caution">
    <text evidence="15">The sequence shown here is derived from an EMBL/GenBank/DDBJ whole genome shotgun (WGS) entry which is preliminary data.</text>
</comment>
<dbReference type="InterPro" id="IPR022672">
    <property type="entry name" value="Hexokinase_N"/>
</dbReference>
<evidence type="ECO:0000256" key="6">
    <source>
        <dbReference type="ARBA" id="ARBA00022777"/>
    </source>
</evidence>
<comment type="similarity">
    <text evidence="3 12">Belongs to the hexokinase family.</text>
</comment>
<dbReference type="AlphaFoldDB" id="A0AAN8J4X8"/>
<comment type="catalytic activity">
    <reaction evidence="10">
        <text>D-fructose + ATP = D-fructose 6-phosphate + ADP + H(+)</text>
        <dbReference type="Rhea" id="RHEA:16125"/>
        <dbReference type="ChEBI" id="CHEBI:15378"/>
        <dbReference type="ChEBI" id="CHEBI:30616"/>
        <dbReference type="ChEBI" id="CHEBI:37721"/>
        <dbReference type="ChEBI" id="CHEBI:61527"/>
        <dbReference type="ChEBI" id="CHEBI:456216"/>
        <dbReference type="EC" id="2.7.1.1"/>
    </reaction>
    <physiologicalReaction direction="left-to-right" evidence="10">
        <dbReference type="Rhea" id="RHEA:16126"/>
    </physiologicalReaction>
</comment>
<dbReference type="GO" id="GO:0001678">
    <property type="term" value="P:intracellular glucose homeostasis"/>
    <property type="evidence" value="ECO:0007669"/>
    <property type="project" value="InterPro"/>
</dbReference>
<evidence type="ECO:0000256" key="12">
    <source>
        <dbReference type="RuleBase" id="RU362007"/>
    </source>
</evidence>
<dbReference type="PANTHER" id="PTHR19443:SF54">
    <property type="entry name" value="PHOSPHOTRANSFERASE"/>
    <property type="match status" value="1"/>
</dbReference>
<dbReference type="PANTHER" id="PTHR19443">
    <property type="entry name" value="HEXOKINASE"/>
    <property type="match status" value="1"/>
</dbReference>
<evidence type="ECO:0000259" key="13">
    <source>
        <dbReference type="Pfam" id="PF00349"/>
    </source>
</evidence>
<dbReference type="PROSITE" id="PS00378">
    <property type="entry name" value="HEXOKINASE_1"/>
    <property type="match status" value="1"/>
</dbReference>
<dbReference type="GO" id="GO:0004340">
    <property type="term" value="F:glucokinase activity"/>
    <property type="evidence" value="ECO:0007669"/>
    <property type="project" value="TreeGrafter"/>
</dbReference>
<feature type="domain" description="Hexokinase C-terminal" evidence="14">
    <location>
        <begin position="227"/>
        <end position="460"/>
    </location>
</feature>
<evidence type="ECO:0000256" key="4">
    <source>
        <dbReference type="ARBA" id="ARBA00022679"/>
    </source>
</evidence>
<name>A0AAN8J4X8_PATCE</name>
<dbReference type="PROSITE" id="PS51748">
    <property type="entry name" value="HEXOKINASE_2"/>
    <property type="match status" value="1"/>
</dbReference>
<dbReference type="PRINTS" id="PR00475">
    <property type="entry name" value="HEXOKINASE"/>
</dbReference>
<dbReference type="GO" id="GO:0005524">
    <property type="term" value="F:ATP binding"/>
    <property type="evidence" value="ECO:0007669"/>
    <property type="project" value="UniProtKB-UniRule"/>
</dbReference>
<dbReference type="EMBL" id="JAZGQO010000015">
    <property type="protein sequence ID" value="KAK6169749.1"/>
    <property type="molecule type" value="Genomic_DNA"/>
</dbReference>
<dbReference type="InterPro" id="IPR043129">
    <property type="entry name" value="ATPase_NBD"/>
</dbReference>
<keyword evidence="4 12" id="KW-0808">Transferase</keyword>
<keyword evidence="16" id="KW-1185">Reference proteome</keyword>
<dbReference type="GO" id="GO:0005829">
    <property type="term" value="C:cytosol"/>
    <property type="evidence" value="ECO:0007669"/>
    <property type="project" value="TreeGrafter"/>
</dbReference>
<dbReference type="SUPFAM" id="SSF53067">
    <property type="entry name" value="Actin-like ATPase domain"/>
    <property type="match status" value="2"/>
</dbReference>
<evidence type="ECO:0000256" key="8">
    <source>
        <dbReference type="ARBA" id="ARBA00023152"/>
    </source>
</evidence>
<feature type="domain" description="Hexokinase N-terminal" evidence="13">
    <location>
        <begin position="22"/>
        <end position="221"/>
    </location>
</feature>
<evidence type="ECO:0000256" key="10">
    <source>
        <dbReference type="ARBA" id="ARBA00047905"/>
    </source>
</evidence>
<gene>
    <name evidence="15" type="ORF">SNE40_020738</name>
</gene>
<sequence length="473" mass="52562">MDALSNRMARLSSVADDKKLKLQEILQPLYLSEETIKRIMDTMEEQMRLATSKDEATRKKSDILMAITHVRCLLDGRENGDFLGLDLGGTNFRVVHVNLKDGVATTNTKYYSLTEEVLCGPCAGVFDFIALSIEDFLKQENLITSEQKLPLGFTFSFPSTQIALNSAILLTWTKSFKCPDGVGQDSVKLLEEAISRKSPNLPVDIVAVMSDTTSTLMAGNYLDKKCRIGVILGTGSNAAFVEHLENIEKYTGDFKEPKQVLVNVEWGCMGDGGCLDFYKTEFEKEVDQYSNHVNSFTFEKSFAGMYLGEFVRLVLVKLTNQGVLFNGQVTEELATRWKFTSGFVTEIDSDKGSDTTKTRQILEKIKVEKLATDEDVAIVREVCDFVVQRASYIVAAALAVLIRHVNLPEVTVAIDGSLYEHHPKFHNYMMELISQLNLHTQVKLILAKDGSGQGAAFAAVAGLRQKEENIVSA</sequence>
<keyword evidence="5 12" id="KW-0547">Nucleotide-binding</keyword>
<keyword evidence="7 12" id="KW-0067">ATP-binding</keyword>
<dbReference type="InterPro" id="IPR001312">
    <property type="entry name" value="Hexokinase"/>
</dbReference>
<dbReference type="Gene3D" id="3.30.420.40">
    <property type="match status" value="1"/>
</dbReference>